<gene>
    <name evidence="14" type="ORF">BDU57DRAFT_139278</name>
</gene>
<dbReference type="InterPro" id="IPR001841">
    <property type="entry name" value="Znf_RING"/>
</dbReference>
<keyword evidence="8" id="KW-0862">Zinc</keyword>
<dbReference type="Pfam" id="PF13639">
    <property type="entry name" value="zf-RING_2"/>
    <property type="match status" value="1"/>
</dbReference>
<evidence type="ECO:0000256" key="2">
    <source>
        <dbReference type="ARBA" id="ARBA00004906"/>
    </source>
</evidence>
<dbReference type="UniPathway" id="UPA00143"/>
<evidence type="ECO:0000256" key="7">
    <source>
        <dbReference type="ARBA" id="ARBA00022786"/>
    </source>
</evidence>
<evidence type="ECO:0000256" key="3">
    <source>
        <dbReference type="ARBA" id="ARBA00022679"/>
    </source>
</evidence>
<dbReference type="GO" id="GO:0016567">
    <property type="term" value="P:protein ubiquitination"/>
    <property type="evidence" value="ECO:0007669"/>
    <property type="project" value="UniProtKB-UniPathway"/>
</dbReference>
<keyword evidence="6 11" id="KW-0863">Zinc-finger</keyword>
<evidence type="ECO:0000256" key="1">
    <source>
        <dbReference type="ARBA" id="ARBA00004167"/>
    </source>
</evidence>
<dbReference type="GO" id="GO:0016740">
    <property type="term" value="F:transferase activity"/>
    <property type="evidence" value="ECO:0007669"/>
    <property type="project" value="UniProtKB-KW"/>
</dbReference>
<evidence type="ECO:0000259" key="13">
    <source>
        <dbReference type="PROSITE" id="PS50089"/>
    </source>
</evidence>
<keyword evidence="9 12" id="KW-1133">Transmembrane helix</keyword>
<evidence type="ECO:0000256" key="12">
    <source>
        <dbReference type="SAM" id="Phobius"/>
    </source>
</evidence>
<evidence type="ECO:0000313" key="15">
    <source>
        <dbReference type="Proteomes" id="UP000800096"/>
    </source>
</evidence>
<keyword evidence="10 12" id="KW-0472">Membrane</keyword>
<dbReference type="GO" id="GO:0016020">
    <property type="term" value="C:membrane"/>
    <property type="evidence" value="ECO:0007669"/>
    <property type="project" value="UniProtKB-SubCell"/>
</dbReference>
<dbReference type="SMART" id="SM00184">
    <property type="entry name" value="RING"/>
    <property type="match status" value="1"/>
</dbReference>
<evidence type="ECO:0000256" key="4">
    <source>
        <dbReference type="ARBA" id="ARBA00022692"/>
    </source>
</evidence>
<feature type="transmembrane region" description="Helical" evidence="12">
    <location>
        <begin position="30"/>
        <end position="56"/>
    </location>
</feature>
<evidence type="ECO:0000313" key="14">
    <source>
        <dbReference type="EMBL" id="KAF1919361.1"/>
    </source>
</evidence>
<dbReference type="SUPFAM" id="SSF57850">
    <property type="entry name" value="RING/U-box"/>
    <property type="match status" value="1"/>
</dbReference>
<dbReference type="Proteomes" id="UP000800096">
    <property type="component" value="Unassembled WGS sequence"/>
</dbReference>
<dbReference type="InterPro" id="IPR013083">
    <property type="entry name" value="Znf_RING/FYVE/PHD"/>
</dbReference>
<evidence type="ECO:0000256" key="5">
    <source>
        <dbReference type="ARBA" id="ARBA00022723"/>
    </source>
</evidence>
<dbReference type="PANTHER" id="PTHR45768:SF18">
    <property type="entry name" value="RING-H2 FINGER PROTEIN ATL47-RELATED"/>
    <property type="match status" value="1"/>
</dbReference>
<protein>
    <recommendedName>
        <fullName evidence="13">RING-type domain-containing protein</fullName>
    </recommendedName>
</protein>
<evidence type="ECO:0000256" key="11">
    <source>
        <dbReference type="PROSITE-ProRule" id="PRU00175"/>
    </source>
</evidence>
<keyword evidence="4 12" id="KW-0812">Transmembrane</keyword>
<dbReference type="Gene3D" id="3.30.40.10">
    <property type="entry name" value="Zinc/RING finger domain, C3HC4 (zinc finger)"/>
    <property type="match status" value="1"/>
</dbReference>
<dbReference type="PANTHER" id="PTHR45768">
    <property type="entry name" value="E3 UBIQUITIN-PROTEIN LIGASE RNF13-LIKE"/>
    <property type="match status" value="1"/>
</dbReference>
<dbReference type="AlphaFoldDB" id="A0A6A5QU94"/>
<keyword evidence="15" id="KW-1185">Reference proteome</keyword>
<sequence>MPALLNRHDVFLAKREWRNTVGQSGMTPTAFAFLIPVFVVVVFAPFMMFSLCVFCIRKRQRNTPVPPPRKVKKPALRRAEARERLTQFTNVADVTDVTDERGIAPEGQTAVSTTIEVTSTPVADSSSVSEQECAICLSTLHAPAPPEPALITTTTHPTSVNEAATRPASIHSTSPPDSILKLHTCSHTFHAECLVSWFVLRKTTCPICRTPYISEEDMQAYEEEEAVILASEVGEVEQMGMVDAEAQRTGVAERVSNWRYFWAGESVRGRQNGVGGEGRMRTWRIWRNS</sequence>
<dbReference type="OrthoDB" id="8062037at2759"/>
<evidence type="ECO:0000256" key="10">
    <source>
        <dbReference type="ARBA" id="ARBA00023136"/>
    </source>
</evidence>
<accession>A0A6A5QU94</accession>
<evidence type="ECO:0000256" key="8">
    <source>
        <dbReference type="ARBA" id="ARBA00022833"/>
    </source>
</evidence>
<name>A0A6A5QU94_AMPQU</name>
<feature type="domain" description="RING-type" evidence="13">
    <location>
        <begin position="133"/>
        <end position="209"/>
    </location>
</feature>
<keyword evidence="7" id="KW-0833">Ubl conjugation pathway</keyword>
<evidence type="ECO:0000256" key="9">
    <source>
        <dbReference type="ARBA" id="ARBA00022989"/>
    </source>
</evidence>
<comment type="pathway">
    <text evidence="2">Protein modification; protein ubiquitination.</text>
</comment>
<dbReference type="GO" id="GO:0008270">
    <property type="term" value="F:zinc ion binding"/>
    <property type="evidence" value="ECO:0007669"/>
    <property type="project" value="UniProtKB-KW"/>
</dbReference>
<dbReference type="PROSITE" id="PS50089">
    <property type="entry name" value="ZF_RING_2"/>
    <property type="match status" value="1"/>
</dbReference>
<reference evidence="14" key="1">
    <citation type="journal article" date="2020" name="Stud. Mycol.">
        <title>101 Dothideomycetes genomes: a test case for predicting lifestyles and emergence of pathogens.</title>
        <authorList>
            <person name="Haridas S."/>
            <person name="Albert R."/>
            <person name="Binder M."/>
            <person name="Bloem J."/>
            <person name="Labutti K."/>
            <person name="Salamov A."/>
            <person name="Andreopoulos B."/>
            <person name="Baker S."/>
            <person name="Barry K."/>
            <person name="Bills G."/>
            <person name="Bluhm B."/>
            <person name="Cannon C."/>
            <person name="Castanera R."/>
            <person name="Culley D."/>
            <person name="Daum C."/>
            <person name="Ezra D."/>
            <person name="Gonzalez J."/>
            <person name="Henrissat B."/>
            <person name="Kuo A."/>
            <person name="Liang C."/>
            <person name="Lipzen A."/>
            <person name="Lutzoni F."/>
            <person name="Magnuson J."/>
            <person name="Mondo S."/>
            <person name="Nolan M."/>
            <person name="Ohm R."/>
            <person name="Pangilinan J."/>
            <person name="Park H.-J."/>
            <person name="Ramirez L."/>
            <person name="Alfaro M."/>
            <person name="Sun H."/>
            <person name="Tritt A."/>
            <person name="Yoshinaga Y."/>
            <person name="Zwiers L.-H."/>
            <person name="Turgeon B."/>
            <person name="Goodwin S."/>
            <person name="Spatafora J."/>
            <person name="Crous P."/>
            <person name="Grigoriev I."/>
        </authorList>
    </citation>
    <scope>NUCLEOTIDE SEQUENCE</scope>
    <source>
        <strain evidence="14">HMLAC05119</strain>
    </source>
</reference>
<comment type="subcellular location">
    <subcellularLocation>
        <location evidence="1">Membrane</location>
        <topology evidence="1">Single-pass membrane protein</topology>
    </subcellularLocation>
</comment>
<dbReference type="EMBL" id="ML979133">
    <property type="protein sequence ID" value="KAF1919361.1"/>
    <property type="molecule type" value="Genomic_DNA"/>
</dbReference>
<keyword evidence="5" id="KW-0479">Metal-binding</keyword>
<proteinExistence type="predicted"/>
<organism evidence="14 15">
    <name type="scientific">Ampelomyces quisqualis</name>
    <name type="common">Powdery mildew agent</name>
    <dbReference type="NCBI Taxonomy" id="50730"/>
    <lineage>
        <taxon>Eukaryota</taxon>
        <taxon>Fungi</taxon>
        <taxon>Dikarya</taxon>
        <taxon>Ascomycota</taxon>
        <taxon>Pezizomycotina</taxon>
        <taxon>Dothideomycetes</taxon>
        <taxon>Pleosporomycetidae</taxon>
        <taxon>Pleosporales</taxon>
        <taxon>Pleosporineae</taxon>
        <taxon>Phaeosphaeriaceae</taxon>
        <taxon>Ampelomyces</taxon>
    </lineage>
</organism>
<evidence type="ECO:0000256" key="6">
    <source>
        <dbReference type="ARBA" id="ARBA00022771"/>
    </source>
</evidence>
<keyword evidence="3" id="KW-0808">Transferase</keyword>